<keyword evidence="1" id="KW-0472">Membrane</keyword>
<evidence type="ECO:0000313" key="2">
    <source>
        <dbReference type="EMBL" id="KAJ7309523.1"/>
    </source>
</evidence>
<keyword evidence="3" id="KW-1185">Reference proteome</keyword>
<dbReference type="OrthoDB" id="8963429at2759"/>
<dbReference type="Proteomes" id="UP001142489">
    <property type="component" value="Unassembled WGS sequence"/>
</dbReference>
<comment type="caution">
    <text evidence="2">The sequence shown here is derived from an EMBL/GenBank/DDBJ whole genome shotgun (WGS) entry which is preliminary data.</text>
</comment>
<evidence type="ECO:0000313" key="3">
    <source>
        <dbReference type="Proteomes" id="UP001142489"/>
    </source>
</evidence>
<protein>
    <recommendedName>
        <fullName evidence="4">GIY-YIG domain-containing protein</fullName>
    </recommendedName>
</protein>
<dbReference type="SUPFAM" id="SSF82771">
    <property type="entry name" value="GIY-YIG endonuclease"/>
    <property type="match status" value="1"/>
</dbReference>
<dbReference type="EMBL" id="JAPFRF010000016">
    <property type="protein sequence ID" value="KAJ7309523.1"/>
    <property type="molecule type" value="Genomic_DNA"/>
</dbReference>
<gene>
    <name evidence="2" type="ORF">JRQ81_007569</name>
</gene>
<dbReference type="Gene3D" id="3.40.1440.10">
    <property type="entry name" value="GIY-YIG endonuclease"/>
    <property type="match status" value="1"/>
</dbReference>
<feature type="transmembrane region" description="Helical" evidence="1">
    <location>
        <begin position="13"/>
        <end position="34"/>
    </location>
</feature>
<dbReference type="AlphaFoldDB" id="A0A9Q0XC23"/>
<dbReference type="InterPro" id="IPR035901">
    <property type="entry name" value="GIY-YIG_endonuc_sf"/>
</dbReference>
<dbReference type="CDD" id="cd10442">
    <property type="entry name" value="GIY-YIG_PLEs"/>
    <property type="match status" value="1"/>
</dbReference>
<name>A0A9Q0XC23_9SAUR</name>
<sequence length="143" mass="16612">MGVLYFARVLKRVLIWEVPLFLCSFVICCVANILRNPKDKIELENQGVYEIPCKVCPATYIGQTNRRISARIAEHKNAVKKEEKSSSLFQHIKTTGHEIDFERTKLISKTEHFNSRIIMEAIEIEKHPNNMNKRDDTSRLPDI</sequence>
<evidence type="ECO:0008006" key="4">
    <source>
        <dbReference type="Google" id="ProtNLM"/>
    </source>
</evidence>
<organism evidence="2 3">
    <name type="scientific">Phrynocephalus forsythii</name>
    <dbReference type="NCBI Taxonomy" id="171643"/>
    <lineage>
        <taxon>Eukaryota</taxon>
        <taxon>Metazoa</taxon>
        <taxon>Chordata</taxon>
        <taxon>Craniata</taxon>
        <taxon>Vertebrata</taxon>
        <taxon>Euteleostomi</taxon>
        <taxon>Lepidosauria</taxon>
        <taxon>Squamata</taxon>
        <taxon>Bifurcata</taxon>
        <taxon>Unidentata</taxon>
        <taxon>Episquamata</taxon>
        <taxon>Toxicofera</taxon>
        <taxon>Iguania</taxon>
        <taxon>Acrodonta</taxon>
        <taxon>Agamidae</taxon>
        <taxon>Agaminae</taxon>
        <taxon>Phrynocephalus</taxon>
    </lineage>
</organism>
<keyword evidence="1" id="KW-0812">Transmembrane</keyword>
<evidence type="ECO:0000256" key="1">
    <source>
        <dbReference type="SAM" id="Phobius"/>
    </source>
</evidence>
<accession>A0A9Q0XC23</accession>
<proteinExistence type="predicted"/>
<reference evidence="2" key="1">
    <citation type="journal article" date="2023" name="DNA Res.">
        <title>Chromosome-level genome assembly of Phrynocephalus forsythii using third-generation DNA sequencing and Hi-C analysis.</title>
        <authorList>
            <person name="Qi Y."/>
            <person name="Zhao W."/>
            <person name="Zhao Y."/>
            <person name="Niu C."/>
            <person name="Cao S."/>
            <person name="Zhang Y."/>
        </authorList>
    </citation>
    <scope>NUCLEOTIDE SEQUENCE</scope>
    <source>
        <tissue evidence="2">Muscle</tissue>
    </source>
</reference>
<keyword evidence="1" id="KW-1133">Transmembrane helix</keyword>